<protein>
    <submittedName>
        <fullName evidence="1">Uncharacterized protein</fullName>
    </submittedName>
</protein>
<organism evidence="1 2">
    <name type="scientific">Aspergillus melleus</name>
    <dbReference type="NCBI Taxonomy" id="138277"/>
    <lineage>
        <taxon>Eukaryota</taxon>
        <taxon>Fungi</taxon>
        <taxon>Dikarya</taxon>
        <taxon>Ascomycota</taxon>
        <taxon>Pezizomycotina</taxon>
        <taxon>Eurotiomycetes</taxon>
        <taxon>Eurotiomycetidae</taxon>
        <taxon>Eurotiales</taxon>
        <taxon>Aspergillaceae</taxon>
        <taxon>Aspergillus</taxon>
        <taxon>Aspergillus subgen. Circumdati</taxon>
    </lineage>
</organism>
<name>A0ACC3BGX3_9EURO</name>
<keyword evidence="2" id="KW-1185">Reference proteome</keyword>
<evidence type="ECO:0000313" key="1">
    <source>
        <dbReference type="EMBL" id="KAK1149741.1"/>
    </source>
</evidence>
<sequence>MPRLDHPIVDFPEERRADVRRLYENHKELRGVIDVNLLTKGAQVAQDGSSAPGLTDAERETIENEDQLSFLDQTKDLKVTILTTACAAITQGWQQSTINAGSPGWQRELEHAGGDWINYRILAGLIDAAPWLSGSIISVPKHPLLQSSLQKQQQTIFEGGC</sequence>
<dbReference type="EMBL" id="JAOPJF010000003">
    <property type="protein sequence ID" value="KAK1149741.1"/>
    <property type="molecule type" value="Genomic_DNA"/>
</dbReference>
<reference evidence="1 2" key="1">
    <citation type="journal article" date="2023" name="ACS Omega">
        <title>Identification of the Neoaspergillic Acid Biosynthesis Gene Cluster by Establishing an In Vitro CRISPR-Ribonucleoprotein Genetic System in Aspergillus melleus.</title>
        <authorList>
            <person name="Yuan B."/>
            <person name="Grau M.F."/>
            <person name="Murata R.M."/>
            <person name="Torok T."/>
            <person name="Venkateswaran K."/>
            <person name="Stajich J.E."/>
            <person name="Wang C.C.C."/>
        </authorList>
    </citation>
    <scope>NUCLEOTIDE SEQUENCE [LARGE SCALE GENOMIC DNA]</scope>
    <source>
        <strain evidence="1 2">IMV 1140</strain>
    </source>
</reference>
<dbReference type="Proteomes" id="UP001177260">
    <property type="component" value="Unassembled WGS sequence"/>
</dbReference>
<accession>A0ACC3BGX3</accession>
<comment type="caution">
    <text evidence="1">The sequence shown here is derived from an EMBL/GenBank/DDBJ whole genome shotgun (WGS) entry which is preliminary data.</text>
</comment>
<evidence type="ECO:0000313" key="2">
    <source>
        <dbReference type="Proteomes" id="UP001177260"/>
    </source>
</evidence>
<proteinExistence type="predicted"/>
<gene>
    <name evidence="1" type="ORF">N8T08_005295</name>
</gene>